<gene>
    <name evidence="1" type="ORF">PSSP7_046</name>
</gene>
<proteinExistence type="predicted"/>
<evidence type="ECO:0000313" key="2">
    <source>
        <dbReference type="Proteomes" id="UP000000916"/>
    </source>
</evidence>
<reference evidence="1 2" key="1">
    <citation type="journal article" date="2004" name="Proc. Natl. Acad. Sci. U.S.A.">
        <title>Transfer of photosynthesis genes to and from Prochlorococcus viruses.</title>
        <authorList>
            <person name="Lindell D."/>
            <person name="Sullivan M.B."/>
            <person name="Johnson Z.I."/>
            <person name="Tolonen A.C."/>
            <person name="Rohwer F."/>
            <person name="Chisholm S.W."/>
        </authorList>
    </citation>
    <scope>NUCLEOTIDE SEQUENCE [LARGE SCALE GENOMIC DNA]</scope>
</reference>
<sequence>MATEKELKEYNDFLGKHLKRFTDDSKVPTFQHWKKTKGTNRLVKKKSKLKIKKT</sequence>
<keyword evidence="2" id="KW-1185">Reference proteome</keyword>
<evidence type="ECO:0000313" key="1">
    <source>
        <dbReference type="EMBL" id="AAX44225.1"/>
    </source>
</evidence>
<reference evidence="2" key="3">
    <citation type="journal article" date="2010" name="Environ. Microbiol.">
        <title>Genomic analysis of oceanic cyanobacterial myoviruses compared with T4-like myoviruses from diverse hosts and environments.</title>
        <authorList>
            <person name="Sullivan M.B."/>
            <person name="Huang K.H."/>
            <person name="Ignacio-Espinoza J.C."/>
            <person name="Berlin A.M."/>
            <person name="Kelly L."/>
            <person name="Weigele P.R."/>
            <person name="DeFrancesco A.S."/>
            <person name="Kern S.E."/>
            <person name="Thompson L.R."/>
            <person name="Young S."/>
            <person name="Yandava C."/>
            <person name="Fu R."/>
            <person name="Krastins B."/>
            <person name="Chase M."/>
            <person name="Sarracino D."/>
            <person name="Osburne M.S."/>
            <person name="Henn M.R."/>
            <person name="Chisholm S.W."/>
        </authorList>
    </citation>
    <scope>NUCLEOTIDE SEQUENCE [LARGE SCALE GENOMIC DNA]</scope>
</reference>
<dbReference type="KEGG" id="vg:3294709"/>
<organism evidence="1 2">
    <name type="scientific">Prochlorococcus phage P-SSP7</name>
    <dbReference type="NCBI Taxonomy" id="2908095"/>
    <lineage>
        <taxon>Viruses</taxon>
        <taxon>Duplodnaviria</taxon>
        <taxon>Heunggongvirae</taxon>
        <taxon>Uroviricota</taxon>
        <taxon>Caudoviricetes</taxon>
        <taxon>Autographivirales</taxon>
        <taxon>Sechaudvirinae</taxon>
        <taxon>Tiamatvirus</taxon>
        <taxon>Prochlorococcus phage P-SSP7</taxon>
    </lineage>
</organism>
<dbReference type="Proteomes" id="UP000000916">
    <property type="component" value="Segment"/>
</dbReference>
<dbReference type="EMBL" id="AY939843">
    <property type="protein sequence ID" value="AAX44225.1"/>
    <property type="molecule type" value="Genomic_DNA"/>
</dbReference>
<reference evidence="1 2" key="2">
    <citation type="journal article" date="2005" name="PLoS Biol.">
        <title>Three Prochlorococcus cyanophage genomes: signature features and ecological interpretations.</title>
        <authorList>
            <person name="Sullivan M.B."/>
            <person name="Coleman M.L."/>
            <person name="Weigele P."/>
            <person name="Rohwer F."/>
            <person name="Chisholm S.W."/>
        </authorList>
    </citation>
    <scope>NUCLEOTIDE SEQUENCE</scope>
</reference>
<name>Q58N13_BPPRP</name>
<dbReference type="RefSeq" id="YP_214223.1">
    <property type="nucleotide sequence ID" value="NC_006882.2"/>
</dbReference>
<accession>Q58N13</accession>
<dbReference type="GeneID" id="3294709"/>
<protein>
    <submittedName>
        <fullName evidence="1">Uncharacterized protein</fullName>
    </submittedName>
</protein>